<sequence length="155" mass="17530">YGFKSGQDEAVLLKNRALSAELKTESAFIYRTRGSCIDEHTGIYANPAIQQVINEVLFKNGNDDGPRWSKYYSPFPRSAFALTLTAIECAIDKWATGVRQTIAFTEEEYVNAYVGHDEALDEFDKATSEYKLLSMILKCVFDNGRYVLVITTILY</sequence>
<dbReference type="AlphaFoldDB" id="A0AAD4BBK1"/>
<reference evidence="2" key="1">
    <citation type="submission" date="2019-10" db="EMBL/GenBank/DDBJ databases">
        <authorList>
            <consortium name="DOE Joint Genome Institute"/>
            <person name="Kuo A."/>
            <person name="Miyauchi S."/>
            <person name="Kiss E."/>
            <person name="Drula E."/>
            <person name="Kohler A."/>
            <person name="Sanchez-Garcia M."/>
            <person name="Andreopoulos B."/>
            <person name="Barry K.W."/>
            <person name="Bonito G."/>
            <person name="Buee M."/>
            <person name="Carver A."/>
            <person name="Chen C."/>
            <person name="Cichocki N."/>
            <person name="Clum A."/>
            <person name="Culley D."/>
            <person name="Crous P.W."/>
            <person name="Fauchery L."/>
            <person name="Girlanda M."/>
            <person name="Hayes R."/>
            <person name="Keri Z."/>
            <person name="LaButti K."/>
            <person name="Lipzen A."/>
            <person name="Lombard V."/>
            <person name="Magnuson J."/>
            <person name="Maillard F."/>
            <person name="Morin E."/>
            <person name="Murat C."/>
            <person name="Nolan M."/>
            <person name="Ohm R."/>
            <person name="Pangilinan J."/>
            <person name="Pereira M."/>
            <person name="Perotto S."/>
            <person name="Peter M."/>
            <person name="Riley R."/>
            <person name="Sitrit Y."/>
            <person name="Stielow B."/>
            <person name="Szollosi G."/>
            <person name="Zifcakova L."/>
            <person name="Stursova M."/>
            <person name="Spatafora J.W."/>
            <person name="Tedersoo L."/>
            <person name="Vaario L.-M."/>
            <person name="Yamada A."/>
            <person name="Yan M."/>
            <person name="Wang P."/>
            <person name="Xu J."/>
            <person name="Bruns T."/>
            <person name="Baldrian P."/>
            <person name="Vilgalys R."/>
            <person name="Henrissat B."/>
            <person name="Grigoriev I.V."/>
            <person name="Hibbett D."/>
            <person name="Nagy L.G."/>
            <person name="Martin F.M."/>
        </authorList>
    </citation>
    <scope>NUCLEOTIDE SEQUENCE</scope>
    <source>
        <strain evidence="2">BED1</strain>
    </source>
</reference>
<dbReference type="Pfam" id="PF20149">
    <property type="entry name" value="DUF6532"/>
    <property type="match status" value="1"/>
</dbReference>
<dbReference type="InterPro" id="IPR045341">
    <property type="entry name" value="DUF6532"/>
</dbReference>
<evidence type="ECO:0000313" key="2">
    <source>
        <dbReference type="EMBL" id="KAF8415760.1"/>
    </source>
</evidence>
<dbReference type="EMBL" id="WHUW01000294">
    <property type="protein sequence ID" value="KAF8415760.1"/>
    <property type="molecule type" value="Genomic_DNA"/>
</dbReference>
<protein>
    <recommendedName>
        <fullName evidence="1">DUF6532 domain-containing protein</fullName>
    </recommendedName>
</protein>
<feature type="domain" description="DUF6532" evidence="1">
    <location>
        <begin position="1"/>
        <end position="123"/>
    </location>
</feature>
<reference evidence="2" key="2">
    <citation type="journal article" date="2020" name="Nat. Commun.">
        <title>Large-scale genome sequencing of mycorrhizal fungi provides insights into the early evolution of symbiotic traits.</title>
        <authorList>
            <person name="Miyauchi S."/>
            <person name="Kiss E."/>
            <person name="Kuo A."/>
            <person name="Drula E."/>
            <person name="Kohler A."/>
            <person name="Sanchez-Garcia M."/>
            <person name="Morin E."/>
            <person name="Andreopoulos B."/>
            <person name="Barry K.W."/>
            <person name="Bonito G."/>
            <person name="Buee M."/>
            <person name="Carver A."/>
            <person name="Chen C."/>
            <person name="Cichocki N."/>
            <person name="Clum A."/>
            <person name="Culley D."/>
            <person name="Crous P.W."/>
            <person name="Fauchery L."/>
            <person name="Girlanda M."/>
            <person name="Hayes R.D."/>
            <person name="Keri Z."/>
            <person name="LaButti K."/>
            <person name="Lipzen A."/>
            <person name="Lombard V."/>
            <person name="Magnuson J."/>
            <person name="Maillard F."/>
            <person name="Murat C."/>
            <person name="Nolan M."/>
            <person name="Ohm R.A."/>
            <person name="Pangilinan J."/>
            <person name="Pereira M.F."/>
            <person name="Perotto S."/>
            <person name="Peter M."/>
            <person name="Pfister S."/>
            <person name="Riley R."/>
            <person name="Sitrit Y."/>
            <person name="Stielow J.B."/>
            <person name="Szollosi G."/>
            <person name="Zifcakova L."/>
            <person name="Stursova M."/>
            <person name="Spatafora J.W."/>
            <person name="Tedersoo L."/>
            <person name="Vaario L.M."/>
            <person name="Yamada A."/>
            <person name="Yan M."/>
            <person name="Wang P."/>
            <person name="Xu J."/>
            <person name="Bruns T."/>
            <person name="Baldrian P."/>
            <person name="Vilgalys R."/>
            <person name="Dunand C."/>
            <person name="Henrissat B."/>
            <person name="Grigoriev I.V."/>
            <person name="Hibbett D."/>
            <person name="Nagy L.G."/>
            <person name="Martin F.M."/>
        </authorList>
    </citation>
    <scope>NUCLEOTIDE SEQUENCE</scope>
    <source>
        <strain evidence="2">BED1</strain>
    </source>
</reference>
<comment type="caution">
    <text evidence="2">The sequence shown here is derived from an EMBL/GenBank/DDBJ whole genome shotgun (WGS) entry which is preliminary data.</text>
</comment>
<evidence type="ECO:0000313" key="3">
    <source>
        <dbReference type="Proteomes" id="UP001194468"/>
    </source>
</evidence>
<accession>A0AAD4BBK1</accession>
<organism evidence="2 3">
    <name type="scientific">Boletus edulis BED1</name>
    <dbReference type="NCBI Taxonomy" id="1328754"/>
    <lineage>
        <taxon>Eukaryota</taxon>
        <taxon>Fungi</taxon>
        <taxon>Dikarya</taxon>
        <taxon>Basidiomycota</taxon>
        <taxon>Agaricomycotina</taxon>
        <taxon>Agaricomycetes</taxon>
        <taxon>Agaricomycetidae</taxon>
        <taxon>Boletales</taxon>
        <taxon>Boletineae</taxon>
        <taxon>Boletaceae</taxon>
        <taxon>Boletoideae</taxon>
        <taxon>Boletus</taxon>
    </lineage>
</organism>
<name>A0AAD4BBK1_BOLED</name>
<feature type="non-terminal residue" evidence="2">
    <location>
        <position position="155"/>
    </location>
</feature>
<evidence type="ECO:0000259" key="1">
    <source>
        <dbReference type="Pfam" id="PF20149"/>
    </source>
</evidence>
<dbReference type="Proteomes" id="UP001194468">
    <property type="component" value="Unassembled WGS sequence"/>
</dbReference>
<keyword evidence="3" id="KW-1185">Reference proteome</keyword>
<proteinExistence type="predicted"/>
<gene>
    <name evidence="2" type="ORF">L210DRAFT_3430614</name>
</gene>